<dbReference type="RefSeq" id="WP_149760022.1">
    <property type="nucleotide sequence ID" value="NZ_BSPE01000007.1"/>
</dbReference>
<dbReference type="InterPro" id="IPR036390">
    <property type="entry name" value="WH_DNA-bd_sf"/>
</dbReference>
<dbReference type="EMBL" id="FOSL01000004">
    <property type="protein sequence ID" value="SFK29745.1"/>
    <property type="molecule type" value="Genomic_DNA"/>
</dbReference>
<organism evidence="1 2">
    <name type="scientific">Neomesorhizobium albiziae</name>
    <dbReference type="NCBI Taxonomy" id="335020"/>
    <lineage>
        <taxon>Bacteria</taxon>
        <taxon>Pseudomonadati</taxon>
        <taxon>Pseudomonadota</taxon>
        <taxon>Alphaproteobacteria</taxon>
        <taxon>Hyphomicrobiales</taxon>
        <taxon>Phyllobacteriaceae</taxon>
        <taxon>Neomesorhizobium</taxon>
    </lineage>
</organism>
<reference evidence="1 2" key="1">
    <citation type="submission" date="2016-10" db="EMBL/GenBank/DDBJ databases">
        <authorList>
            <person name="Varghese N."/>
            <person name="Submissions S."/>
        </authorList>
    </citation>
    <scope>NUCLEOTIDE SEQUENCE [LARGE SCALE GENOMIC DNA]</scope>
    <source>
        <strain evidence="1 2">DSM 21822</strain>
    </source>
</reference>
<name>A0A1I3YD54_9HYPH</name>
<gene>
    <name evidence="1" type="ORF">SAMN04488498_104358</name>
</gene>
<sequence>MDALFNPPVFRYTVRTPETRHAALKKAAERVGMTPGELVQSLFDCLDLSRADGEVRIAREHFEKLFPRHETTRELAERAAACGLTVRELKVFRALAAAAGAIRIVRPSPMDITTRSGVAPAYLDTVYDKLLEKGFIAVSPSQGRGRRAFTIARIPEL</sequence>
<protein>
    <submittedName>
        <fullName evidence="1">Uncharacterized protein</fullName>
    </submittedName>
</protein>
<dbReference type="Gene3D" id="1.10.10.10">
    <property type="entry name" value="Winged helix-like DNA-binding domain superfamily/Winged helix DNA-binding domain"/>
    <property type="match status" value="1"/>
</dbReference>
<dbReference type="AlphaFoldDB" id="A0A1I3YD54"/>
<keyword evidence="2" id="KW-1185">Reference proteome</keyword>
<dbReference type="SUPFAM" id="SSF46785">
    <property type="entry name" value="Winged helix' DNA-binding domain"/>
    <property type="match status" value="1"/>
</dbReference>
<evidence type="ECO:0000313" key="2">
    <source>
        <dbReference type="Proteomes" id="UP000323300"/>
    </source>
</evidence>
<dbReference type="Proteomes" id="UP000323300">
    <property type="component" value="Unassembled WGS sequence"/>
</dbReference>
<proteinExistence type="predicted"/>
<evidence type="ECO:0000313" key="1">
    <source>
        <dbReference type="EMBL" id="SFK29745.1"/>
    </source>
</evidence>
<dbReference type="InterPro" id="IPR036388">
    <property type="entry name" value="WH-like_DNA-bd_sf"/>
</dbReference>
<accession>A0A1I3YD54</accession>